<feature type="transmembrane region" description="Helical" evidence="1">
    <location>
        <begin position="6"/>
        <end position="23"/>
    </location>
</feature>
<keyword evidence="1" id="KW-0812">Transmembrane</keyword>
<organism evidence="2">
    <name type="scientific">viral metagenome</name>
    <dbReference type="NCBI Taxonomy" id="1070528"/>
    <lineage>
        <taxon>unclassified sequences</taxon>
        <taxon>metagenomes</taxon>
        <taxon>organismal metagenomes</taxon>
    </lineage>
</organism>
<keyword evidence="1" id="KW-0472">Membrane</keyword>
<dbReference type="EMBL" id="MN740697">
    <property type="protein sequence ID" value="QHU08497.1"/>
    <property type="molecule type" value="Genomic_DNA"/>
</dbReference>
<evidence type="ECO:0000256" key="1">
    <source>
        <dbReference type="SAM" id="Phobius"/>
    </source>
</evidence>
<sequence length="63" mass="7400">MFEFLLYIHMAILLVGVIFHKLYTSQDPEIFNTSALYKHETWIVAIITFTLGYYLHKCATCII</sequence>
<protein>
    <submittedName>
        <fullName evidence="2">Uncharacterized protein</fullName>
    </submittedName>
</protein>
<feature type="transmembrane region" description="Helical" evidence="1">
    <location>
        <begin position="35"/>
        <end position="55"/>
    </location>
</feature>
<dbReference type="AlphaFoldDB" id="A0A6C0JVS6"/>
<reference evidence="2" key="1">
    <citation type="journal article" date="2020" name="Nature">
        <title>Giant virus diversity and host interactions through global metagenomics.</title>
        <authorList>
            <person name="Schulz F."/>
            <person name="Roux S."/>
            <person name="Paez-Espino D."/>
            <person name="Jungbluth S."/>
            <person name="Walsh D.A."/>
            <person name="Denef V.J."/>
            <person name="McMahon K.D."/>
            <person name="Konstantinidis K.T."/>
            <person name="Eloe-Fadrosh E.A."/>
            <person name="Kyrpides N.C."/>
            <person name="Woyke T."/>
        </authorList>
    </citation>
    <scope>NUCLEOTIDE SEQUENCE</scope>
    <source>
        <strain evidence="2">GVMAG-S-1062768-28</strain>
    </source>
</reference>
<evidence type="ECO:0000313" key="2">
    <source>
        <dbReference type="EMBL" id="QHU08497.1"/>
    </source>
</evidence>
<name>A0A6C0JVS6_9ZZZZ</name>
<proteinExistence type="predicted"/>
<keyword evidence="1" id="KW-1133">Transmembrane helix</keyword>
<accession>A0A6C0JVS6</accession>